<dbReference type="GO" id="GO:0003677">
    <property type="term" value="F:DNA binding"/>
    <property type="evidence" value="ECO:0007669"/>
    <property type="project" value="UniProtKB-KW"/>
</dbReference>
<gene>
    <name evidence="5" type="ORF">SAZU_3596</name>
</gene>
<dbReference type="InterPro" id="IPR036388">
    <property type="entry name" value="WH-like_DNA-bd_sf"/>
</dbReference>
<keyword evidence="6" id="KW-1185">Reference proteome</keyword>
<dbReference type="RefSeq" id="WP_330219356.1">
    <property type="nucleotide sequence ID" value="NZ_DF968274.1"/>
</dbReference>
<evidence type="ECO:0000256" key="2">
    <source>
        <dbReference type="ARBA" id="ARBA00023125"/>
    </source>
</evidence>
<sequence length="204" mass="21300">MLRAYHEAVLAPYEEQMRARVDAERSAGCRALMDGGVEGMLAGLSPMTRWSRPVLHVKYPVEDRDLHLDGRGLTLVPSYFSWDAPVSLAAPELQPVLCYPLLHEPAVPASHPLAESPSTPLTVLLGSSRAVALRVIAAGATTGEIARAAGVSASSASRHATALRGAGLITSHRNGPSVLHTLTPVGAAVLRAATRAPSGGPAVR</sequence>
<proteinExistence type="predicted"/>
<name>A0A0K8PLJ2_STRAJ</name>
<dbReference type="Proteomes" id="UP000053859">
    <property type="component" value="Unassembled WGS sequence"/>
</dbReference>
<evidence type="ECO:0000313" key="6">
    <source>
        <dbReference type="Proteomes" id="UP000053859"/>
    </source>
</evidence>
<protein>
    <submittedName>
        <fullName evidence="5">Transcriptional regulator</fullName>
    </submittedName>
</protein>
<dbReference type="GO" id="GO:0003700">
    <property type="term" value="F:DNA-binding transcription factor activity"/>
    <property type="evidence" value="ECO:0007669"/>
    <property type="project" value="InterPro"/>
</dbReference>
<dbReference type="SMART" id="SM00418">
    <property type="entry name" value="HTH_ARSR"/>
    <property type="match status" value="1"/>
</dbReference>
<dbReference type="EMBL" id="DF968274">
    <property type="protein sequence ID" value="GAP48760.1"/>
    <property type="molecule type" value="Genomic_DNA"/>
</dbReference>
<dbReference type="PANTHER" id="PTHR43132">
    <property type="entry name" value="ARSENICAL RESISTANCE OPERON REPRESSOR ARSR-RELATED"/>
    <property type="match status" value="1"/>
</dbReference>
<keyword evidence="2" id="KW-0238">DNA-binding</keyword>
<feature type="domain" description="HTH arsR-type" evidence="4">
    <location>
        <begin position="119"/>
        <end position="195"/>
    </location>
</feature>
<evidence type="ECO:0000259" key="4">
    <source>
        <dbReference type="SMART" id="SM00418"/>
    </source>
</evidence>
<dbReference type="PATRIC" id="fig|146537.3.peg.3813"/>
<keyword evidence="1" id="KW-0805">Transcription regulation</keyword>
<dbReference type="InterPro" id="IPR036390">
    <property type="entry name" value="WH_DNA-bd_sf"/>
</dbReference>
<keyword evidence="3" id="KW-0804">Transcription</keyword>
<dbReference type="Gene3D" id="1.10.10.10">
    <property type="entry name" value="Winged helix-like DNA-binding domain superfamily/Winged helix DNA-binding domain"/>
    <property type="match status" value="1"/>
</dbReference>
<accession>A0A0K8PLJ2</accession>
<dbReference type="SUPFAM" id="SSF46785">
    <property type="entry name" value="Winged helix' DNA-binding domain"/>
    <property type="match status" value="1"/>
</dbReference>
<dbReference type="InterPro" id="IPR051011">
    <property type="entry name" value="Metal_resp_trans_reg"/>
</dbReference>
<dbReference type="InterPro" id="IPR001845">
    <property type="entry name" value="HTH_ArsR_DNA-bd_dom"/>
</dbReference>
<reference evidence="5" key="1">
    <citation type="journal article" date="2015" name="Genome Announc.">
        <title>Draft Genome Sequence of Thiostrepton-Producing Streptomyces azureus ATCC 14921.</title>
        <authorList>
            <person name="Sakihara K."/>
            <person name="Maeda J."/>
            <person name="Tashiro K."/>
            <person name="Fujino Y."/>
            <person name="Kuhara S."/>
            <person name="Ohshima T."/>
            <person name="Ogata S."/>
            <person name="Doi K."/>
        </authorList>
    </citation>
    <scope>NUCLEOTIDE SEQUENCE [LARGE SCALE GENOMIC DNA]</scope>
    <source>
        <strain evidence="5">ATCC14921</strain>
    </source>
</reference>
<organism evidence="5 6">
    <name type="scientific">Streptomyces azureus</name>
    <dbReference type="NCBI Taxonomy" id="146537"/>
    <lineage>
        <taxon>Bacteria</taxon>
        <taxon>Bacillati</taxon>
        <taxon>Actinomycetota</taxon>
        <taxon>Actinomycetes</taxon>
        <taxon>Kitasatosporales</taxon>
        <taxon>Streptomycetaceae</taxon>
        <taxon>Streptomyces</taxon>
    </lineage>
</organism>
<dbReference type="AlphaFoldDB" id="A0A0K8PLJ2"/>
<evidence type="ECO:0000313" key="5">
    <source>
        <dbReference type="EMBL" id="GAP48760.1"/>
    </source>
</evidence>
<evidence type="ECO:0000256" key="1">
    <source>
        <dbReference type="ARBA" id="ARBA00023015"/>
    </source>
</evidence>
<dbReference type="PANTHER" id="PTHR43132:SF8">
    <property type="entry name" value="HTH-TYPE TRANSCRIPTIONAL REGULATOR KMTR"/>
    <property type="match status" value="1"/>
</dbReference>
<evidence type="ECO:0000256" key="3">
    <source>
        <dbReference type="ARBA" id="ARBA00023163"/>
    </source>
</evidence>